<dbReference type="InterPro" id="IPR000515">
    <property type="entry name" value="MetI-like"/>
</dbReference>
<feature type="transmembrane region" description="Helical" evidence="7">
    <location>
        <begin position="234"/>
        <end position="259"/>
    </location>
</feature>
<comment type="subcellular location">
    <subcellularLocation>
        <location evidence="1 7">Cell membrane</location>
        <topology evidence="1 7">Multi-pass membrane protein</topology>
    </subcellularLocation>
</comment>
<feature type="transmembrane region" description="Helical" evidence="7">
    <location>
        <begin position="43"/>
        <end position="63"/>
    </location>
</feature>
<accession>A0A0C5BGA2</accession>
<dbReference type="PATRIC" id="fig|145458.7.peg.2189"/>
<proteinExistence type="inferred from homology"/>
<protein>
    <submittedName>
        <fullName evidence="10">Carbohydrate ABC transporter permease</fullName>
    </submittedName>
    <submittedName>
        <fullName evidence="9">Sugar ABC transporter permease</fullName>
    </submittedName>
</protein>
<keyword evidence="5 7" id="KW-1133">Transmembrane helix</keyword>
<dbReference type="eggNOG" id="COG0395">
    <property type="taxonomic scope" value="Bacteria"/>
</dbReference>
<sequence>MSVTPTPIQTPVDSDAERLIVRGESKLEAASGKFRKATTSRGATLAALIIAMIWTVPTLGLFISSFRPANDIKTSGWWTVFTHPAFTLDNYTNALNSGDALTLGKAFVNSLVITIPGALIPITIASLAAYAFAWINFRGRNTLFVLIFSLQIVPIQMALVPLLQLFSDGLRVGSLYVLPGLGVNSVEGSYAKVWIAHTIFALPLAIFMLHNFISEIPGEVIEAARMDGAGHGQIFFRVVLPLAVPAIASFGIFQFLWVWNDLLVATVFTSGGGLPITKALQNLTGSYGQSWELLTAGAFLSIIVPLVVFFALQRFFVRGLLAGATKG</sequence>
<evidence type="ECO:0000256" key="5">
    <source>
        <dbReference type="ARBA" id="ARBA00022989"/>
    </source>
</evidence>
<evidence type="ECO:0000313" key="12">
    <source>
        <dbReference type="Proteomes" id="UP000237966"/>
    </source>
</evidence>
<evidence type="ECO:0000259" key="8">
    <source>
        <dbReference type="PROSITE" id="PS50928"/>
    </source>
</evidence>
<dbReference type="SUPFAM" id="SSF161098">
    <property type="entry name" value="MetI-like"/>
    <property type="match status" value="1"/>
</dbReference>
<comment type="similarity">
    <text evidence="7">Belongs to the binding-protein-dependent transport system permease family.</text>
</comment>
<dbReference type="RefSeq" id="WP_027691860.1">
    <property type="nucleotide sequence ID" value="NZ_CP010848.1"/>
</dbReference>
<keyword evidence="6 7" id="KW-0472">Membrane</keyword>
<dbReference type="GeneID" id="93666429"/>
<dbReference type="Proteomes" id="UP000052979">
    <property type="component" value="Unassembled WGS sequence"/>
</dbReference>
<dbReference type="Gene3D" id="1.10.3720.10">
    <property type="entry name" value="MetI-like"/>
    <property type="match status" value="1"/>
</dbReference>
<evidence type="ECO:0000313" key="11">
    <source>
        <dbReference type="Proteomes" id="UP000052979"/>
    </source>
</evidence>
<evidence type="ECO:0000313" key="10">
    <source>
        <dbReference type="EMBL" id="PPI13910.1"/>
    </source>
</evidence>
<keyword evidence="2 7" id="KW-0813">Transport</keyword>
<dbReference type="STRING" id="145458.APU90_07450"/>
<dbReference type="KEGG" id="rtx:TI83_09615"/>
<dbReference type="InterPro" id="IPR035906">
    <property type="entry name" value="MetI-like_sf"/>
</dbReference>
<evidence type="ECO:0000256" key="2">
    <source>
        <dbReference type="ARBA" id="ARBA00022448"/>
    </source>
</evidence>
<dbReference type="PANTHER" id="PTHR43744:SF4">
    <property type="entry name" value="OSMOPROTECTIVE COMPOUNDS UPTAKE PERMEASE PROTEIN GGTD"/>
    <property type="match status" value="1"/>
</dbReference>
<feature type="transmembrane region" description="Helical" evidence="7">
    <location>
        <begin position="194"/>
        <end position="213"/>
    </location>
</feature>
<keyword evidence="4 7" id="KW-0812">Transmembrane</keyword>
<evidence type="ECO:0000313" key="9">
    <source>
        <dbReference type="EMBL" id="KKM44973.1"/>
    </source>
</evidence>
<dbReference type="AlphaFoldDB" id="A0A0C5BGA2"/>
<evidence type="ECO:0000256" key="3">
    <source>
        <dbReference type="ARBA" id="ARBA00022475"/>
    </source>
</evidence>
<dbReference type="Pfam" id="PF00528">
    <property type="entry name" value="BPD_transp_1"/>
    <property type="match status" value="1"/>
</dbReference>
<dbReference type="GO" id="GO:0005886">
    <property type="term" value="C:plasma membrane"/>
    <property type="evidence" value="ECO:0007669"/>
    <property type="project" value="UniProtKB-SubCell"/>
</dbReference>
<dbReference type="CDD" id="cd06261">
    <property type="entry name" value="TM_PBP2"/>
    <property type="match status" value="1"/>
</dbReference>
<organism evidence="9 11">
    <name type="scientific">Rathayibacter toxicus</name>
    <dbReference type="NCBI Taxonomy" id="145458"/>
    <lineage>
        <taxon>Bacteria</taxon>
        <taxon>Bacillati</taxon>
        <taxon>Actinomycetota</taxon>
        <taxon>Actinomycetes</taxon>
        <taxon>Micrococcales</taxon>
        <taxon>Microbacteriaceae</taxon>
        <taxon>Rathayibacter</taxon>
    </lineage>
</organism>
<evidence type="ECO:0000256" key="4">
    <source>
        <dbReference type="ARBA" id="ARBA00022692"/>
    </source>
</evidence>
<gene>
    <name evidence="10" type="ORF">C5C51_09410</name>
    <name evidence="9" type="ORF">VT73_07615</name>
</gene>
<feature type="transmembrane region" description="Helical" evidence="7">
    <location>
        <begin position="142"/>
        <end position="166"/>
    </location>
</feature>
<dbReference type="KEGG" id="rtc:APU90_07450"/>
<feature type="transmembrane region" description="Helical" evidence="7">
    <location>
        <begin position="293"/>
        <end position="312"/>
    </location>
</feature>
<keyword evidence="11" id="KW-1185">Reference proteome</keyword>
<evidence type="ECO:0000256" key="1">
    <source>
        <dbReference type="ARBA" id="ARBA00004651"/>
    </source>
</evidence>
<evidence type="ECO:0000256" key="6">
    <source>
        <dbReference type="ARBA" id="ARBA00023136"/>
    </source>
</evidence>
<comment type="caution">
    <text evidence="9">The sequence shown here is derived from an EMBL/GenBank/DDBJ whole genome shotgun (WGS) entry which is preliminary data.</text>
</comment>
<name>A0A0C5BGA2_9MICO</name>
<dbReference type="EMBL" id="LBFI01000049">
    <property type="protein sequence ID" value="KKM44973.1"/>
    <property type="molecule type" value="Genomic_DNA"/>
</dbReference>
<dbReference type="PROSITE" id="PS50928">
    <property type="entry name" value="ABC_TM1"/>
    <property type="match status" value="1"/>
</dbReference>
<evidence type="ECO:0000256" key="7">
    <source>
        <dbReference type="RuleBase" id="RU363032"/>
    </source>
</evidence>
<dbReference type="PANTHER" id="PTHR43744">
    <property type="entry name" value="ABC TRANSPORTER PERMEASE PROTEIN MG189-RELATED-RELATED"/>
    <property type="match status" value="1"/>
</dbReference>
<feature type="transmembrane region" description="Helical" evidence="7">
    <location>
        <begin position="111"/>
        <end position="135"/>
    </location>
</feature>
<dbReference type="Proteomes" id="UP000237966">
    <property type="component" value="Unassembled WGS sequence"/>
</dbReference>
<dbReference type="EMBL" id="PSWU01000013">
    <property type="protein sequence ID" value="PPI13910.1"/>
    <property type="molecule type" value="Genomic_DNA"/>
</dbReference>
<dbReference type="OrthoDB" id="9794684at2"/>
<keyword evidence="3" id="KW-1003">Cell membrane</keyword>
<dbReference type="GO" id="GO:0055085">
    <property type="term" value="P:transmembrane transport"/>
    <property type="evidence" value="ECO:0007669"/>
    <property type="project" value="InterPro"/>
</dbReference>
<reference evidence="9 11" key="1">
    <citation type="submission" date="2015-04" db="EMBL/GenBank/DDBJ databases">
        <title>Draft genome sequence of Rathayibacter toxicus strain FH-142 (AKA 70134 or CS 32), a Western Australian isolate.</title>
        <authorList>
            <consortium name="Consortium for Microbial Forensics and Genomics (microFORGE)"/>
            <person name="Knight B.M."/>
            <person name="Roberts D.P."/>
            <person name="Lin D."/>
            <person name="Hari K."/>
            <person name="Fletcher J."/>
            <person name="Melcher U."/>
            <person name="Blagden T."/>
            <person name="Luster D.G."/>
            <person name="Sechler A.J."/>
            <person name="Schneider W.L."/>
            <person name="Winegar R.A."/>
        </authorList>
    </citation>
    <scope>NUCLEOTIDE SEQUENCE [LARGE SCALE GENOMIC DNA]</scope>
    <source>
        <strain evidence="9 11">FH142</strain>
    </source>
</reference>
<reference evidence="10 12" key="2">
    <citation type="submission" date="2018-02" db="EMBL/GenBank/DDBJ databases">
        <title>Bacteriophage NCPPB3778 and a type I-E CRISPR drive the evolution of the US Biological Select Agent, Rathayibacter toxicus.</title>
        <authorList>
            <person name="Davis E.W.II."/>
            <person name="Tabima J.F."/>
            <person name="Weisberg A.J."/>
            <person name="Lopes L.D."/>
            <person name="Wiseman M.S."/>
            <person name="Wiseman M.S."/>
            <person name="Pupko T."/>
            <person name="Belcher M.S."/>
            <person name="Sechler A.J."/>
            <person name="Tancos M.A."/>
            <person name="Schroeder B.K."/>
            <person name="Murray T.D."/>
            <person name="Luster D.G."/>
            <person name="Schneider W.L."/>
            <person name="Rogers E."/>
            <person name="Andreote F.D."/>
            <person name="Grunwald N.J."/>
            <person name="Putnam M.L."/>
            <person name="Chang J.H."/>
        </authorList>
    </citation>
    <scope>NUCLEOTIDE SEQUENCE [LARGE SCALE GENOMIC DNA]</scope>
    <source>
        <strain evidence="10 12">FH99</strain>
    </source>
</reference>
<feature type="domain" description="ABC transmembrane type-1" evidence="8">
    <location>
        <begin position="107"/>
        <end position="312"/>
    </location>
</feature>